<gene>
    <name evidence="12" type="primary">CCT8</name>
    <name evidence="12" type="ORF">GZH46_01388</name>
    <name evidence="11" type="ORF">GZH46_02208</name>
</gene>
<evidence type="ECO:0000259" key="10">
    <source>
        <dbReference type="PROSITE" id="PS50042"/>
    </source>
</evidence>
<feature type="non-terminal residue" evidence="12">
    <location>
        <position position="1"/>
    </location>
</feature>
<comment type="subcellular location">
    <subcellularLocation>
        <location evidence="1">Cytoplasm</location>
    </subcellularLocation>
</comment>
<dbReference type="Gene3D" id="1.10.560.10">
    <property type="entry name" value="GroEL-like equatorial domain"/>
    <property type="match status" value="1"/>
</dbReference>
<dbReference type="InterPro" id="IPR002423">
    <property type="entry name" value="Cpn60/GroEL/TCP-1"/>
</dbReference>
<dbReference type="Gene3D" id="3.50.7.10">
    <property type="entry name" value="GroEL"/>
    <property type="match status" value="1"/>
</dbReference>
<dbReference type="InterPro" id="IPR027409">
    <property type="entry name" value="GroEL-like_apical_dom_sf"/>
</dbReference>
<dbReference type="PROSITE" id="PS00995">
    <property type="entry name" value="TCP1_3"/>
    <property type="match status" value="1"/>
</dbReference>
<proteinExistence type="inferred from homology"/>
<dbReference type="Proteomes" id="UP000825002">
    <property type="component" value="Unassembled WGS sequence"/>
</dbReference>
<keyword evidence="4" id="KW-0963">Cytoplasm</keyword>
<evidence type="ECO:0000256" key="3">
    <source>
        <dbReference type="ARBA" id="ARBA00016981"/>
    </source>
</evidence>
<dbReference type="NCBIfam" id="TIGR02346">
    <property type="entry name" value="chap_CCT_theta"/>
    <property type="match status" value="1"/>
</dbReference>
<evidence type="ECO:0000313" key="12">
    <source>
        <dbReference type="EMBL" id="KAG9510075.1"/>
    </source>
</evidence>
<dbReference type="EMBL" id="JAIFTH010000565">
    <property type="protein sequence ID" value="KAG9509279.1"/>
    <property type="molecule type" value="Genomic_DNA"/>
</dbReference>
<dbReference type="PROSITE" id="PS50042">
    <property type="entry name" value="CNMP_BINDING_3"/>
    <property type="match status" value="1"/>
</dbReference>
<evidence type="ECO:0000256" key="8">
    <source>
        <dbReference type="ARBA" id="ARBA00029602"/>
    </source>
</evidence>
<dbReference type="PROSITE" id="PS00750">
    <property type="entry name" value="TCP1_1"/>
    <property type="match status" value="1"/>
</dbReference>
<evidence type="ECO:0000256" key="5">
    <source>
        <dbReference type="ARBA" id="ARBA00022741"/>
    </source>
</evidence>
<evidence type="ECO:0000256" key="2">
    <source>
        <dbReference type="ARBA" id="ARBA00008020"/>
    </source>
</evidence>
<dbReference type="Gene3D" id="3.30.260.10">
    <property type="entry name" value="TCP-1-like chaperonin intermediate domain"/>
    <property type="match status" value="1"/>
</dbReference>
<dbReference type="CDD" id="cd03341">
    <property type="entry name" value="TCP1_theta"/>
    <property type="match status" value="1"/>
</dbReference>
<dbReference type="InterPro" id="IPR000595">
    <property type="entry name" value="cNMP-bd_dom"/>
</dbReference>
<dbReference type="InterPro" id="IPR002194">
    <property type="entry name" value="Chaperonin_TCP-1_CS"/>
</dbReference>
<feature type="domain" description="Cyclic nucleotide-binding" evidence="10">
    <location>
        <begin position="275"/>
        <end position="339"/>
    </location>
</feature>
<evidence type="ECO:0000256" key="6">
    <source>
        <dbReference type="ARBA" id="ARBA00022840"/>
    </source>
</evidence>
<keyword evidence="6 9" id="KW-0067">ATP-binding</keyword>
<dbReference type="SUPFAM" id="SSF48592">
    <property type="entry name" value="GroEL equatorial domain-like"/>
    <property type="match status" value="1"/>
</dbReference>
<evidence type="ECO:0000256" key="4">
    <source>
        <dbReference type="ARBA" id="ARBA00022490"/>
    </source>
</evidence>
<keyword evidence="13" id="KW-1185">Reference proteome</keyword>
<dbReference type="EMBL" id="JAIFTH010000240">
    <property type="protein sequence ID" value="KAG9510075.1"/>
    <property type="molecule type" value="Genomic_DNA"/>
</dbReference>
<dbReference type="InterPro" id="IPR027410">
    <property type="entry name" value="TCP-1-like_intermed_sf"/>
</dbReference>
<keyword evidence="7 9" id="KW-0143">Chaperone</keyword>
<dbReference type="PRINTS" id="PR00304">
    <property type="entry name" value="TCOMPLEXTCP1"/>
</dbReference>
<accession>A0ABQ7SA15</accession>
<comment type="similarity">
    <text evidence="2 9">Belongs to the TCP-1 chaperonin family.</text>
</comment>
<comment type="caution">
    <text evidence="12">The sequence shown here is derived from an EMBL/GenBank/DDBJ whole genome shotgun (WGS) entry which is preliminary data.</text>
</comment>
<name>A0ABQ7SA15_9ACAR</name>
<reference evidence="12 13" key="1">
    <citation type="submission" date="2020-10" db="EMBL/GenBank/DDBJ databases">
        <authorList>
            <person name="Klimov P.B."/>
            <person name="Dyachkov S.M."/>
            <person name="Chetverikov P.E."/>
        </authorList>
    </citation>
    <scope>NUCLEOTIDE SEQUENCE [LARGE SCALE GENOMIC DNA]</scope>
    <source>
        <strain evidence="12">BMOC 18-1129-001#AD2665</strain>
        <tissue evidence="12">Entire mites</tissue>
    </source>
</reference>
<evidence type="ECO:0000256" key="1">
    <source>
        <dbReference type="ARBA" id="ARBA00004496"/>
    </source>
</evidence>
<evidence type="ECO:0000313" key="13">
    <source>
        <dbReference type="Proteomes" id="UP000825002"/>
    </source>
</evidence>
<dbReference type="InterPro" id="IPR017998">
    <property type="entry name" value="Chaperone_TCP-1"/>
</dbReference>
<dbReference type="SUPFAM" id="SSF52029">
    <property type="entry name" value="GroEL apical domain-like"/>
    <property type="match status" value="1"/>
</dbReference>
<dbReference type="Pfam" id="PF00118">
    <property type="entry name" value="Cpn60_TCP1"/>
    <property type="match status" value="1"/>
</dbReference>
<sequence>MALPVPRAPGFQSMMKEGARYFSGIDEAVLRNIEACSELCQTLRSAYGPKGLNKMIVNHLGNLFVTSDAGTIMHELQIEHPAAKILFMAAQMQEQEIGDGTNFVMQIAGSLLDKSAELIRMGIKPTEIIDGYELAVDKVLDQYLTELVVKDVKDIRSLDQVLPVLKTVIMTKQYGNEDFLARLVADACISVLPPSQASGDLPNKSLSFNVDNVRVCKIVGGGTTNSHVVRGMVFLKHMEGNYVQPSIKDAKIAVYSCPVDSAATETKGTVLIKSANELMNFSRGEEELLESQIKAIAESGVNVIVSGAKFGELALHYCDKYKLTALRLMSKFDLKRVCRTVDATALLKLKAPTAEEVGHCSGIEIDEIGDMPVVVFKQTSTKSKVATIVIRGATTNVMDDVERALNDGINTFKLLTRDGRLVAGAGACELEIARKVQQFARTLPGMEQYAVGKFGESIKVLAGIIAENSGLKASEALAIASAAHQAGEANAAIDITQDSVKTFEATQKQIYDTWASKYWGLKFATKAACTILQVDRIICAKPAQGPKPPPSKGAAWDNDE</sequence>
<dbReference type="PANTHER" id="PTHR11353">
    <property type="entry name" value="CHAPERONIN"/>
    <property type="match status" value="1"/>
</dbReference>
<protein>
    <recommendedName>
        <fullName evidence="3">T-complex protein 1 subunit theta</fullName>
    </recommendedName>
    <alternativeName>
        <fullName evidence="8">CCT-theta</fullName>
    </alternativeName>
</protein>
<dbReference type="InterPro" id="IPR012721">
    <property type="entry name" value="Chap_CCT_theta"/>
</dbReference>
<organism evidence="12 13">
    <name type="scientific">Fragariocoptes setiger</name>
    <dbReference type="NCBI Taxonomy" id="1670756"/>
    <lineage>
        <taxon>Eukaryota</taxon>
        <taxon>Metazoa</taxon>
        <taxon>Ecdysozoa</taxon>
        <taxon>Arthropoda</taxon>
        <taxon>Chelicerata</taxon>
        <taxon>Arachnida</taxon>
        <taxon>Acari</taxon>
        <taxon>Acariformes</taxon>
        <taxon>Trombidiformes</taxon>
        <taxon>Prostigmata</taxon>
        <taxon>Eupodina</taxon>
        <taxon>Eriophyoidea</taxon>
        <taxon>Phytoptidae</taxon>
        <taxon>Fragariocoptes</taxon>
    </lineage>
</organism>
<dbReference type="SUPFAM" id="SSF54849">
    <property type="entry name" value="GroEL-intermediate domain like"/>
    <property type="match status" value="1"/>
</dbReference>
<evidence type="ECO:0000256" key="7">
    <source>
        <dbReference type="ARBA" id="ARBA00023186"/>
    </source>
</evidence>
<dbReference type="InterPro" id="IPR027413">
    <property type="entry name" value="GROEL-like_equatorial_sf"/>
</dbReference>
<evidence type="ECO:0000256" key="9">
    <source>
        <dbReference type="RuleBase" id="RU004187"/>
    </source>
</evidence>
<evidence type="ECO:0000313" key="11">
    <source>
        <dbReference type="EMBL" id="KAG9509279.1"/>
    </source>
</evidence>
<keyword evidence="5 9" id="KW-0547">Nucleotide-binding</keyword>